<dbReference type="PATRIC" id="fig|1618207.4.peg.476"/>
<dbReference type="HOGENOM" id="CLU_047691_9_2_11"/>
<evidence type="ECO:0000259" key="7">
    <source>
        <dbReference type="Pfam" id="PF08281"/>
    </source>
</evidence>
<accession>A0A0D4C2P0</accession>
<gene>
    <name evidence="8" type="ORF">UM93_02330</name>
</gene>
<sequence>MHQDCYSLIYAFVQRRINDPEASQELAADVFRIVWQKWQGEAPRLPWLYAVARNVIGNEYRSRERRRQLQSRLRAEAVAQSGSNEPESYVLEVLETLKNADREVLQLAYWEQLSLAEIGVVLQISPTTAKVRLHRAREAFRRAMPRTGLTTSTQQEA</sequence>
<feature type="domain" description="RNA polymerase sigma-70 region 2" evidence="6">
    <location>
        <begin position="3"/>
        <end position="66"/>
    </location>
</feature>
<dbReference type="Gene3D" id="1.10.10.10">
    <property type="entry name" value="Winged helix-like DNA-binding domain superfamily/Winged helix DNA-binding domain"/>
    <property type="match status" value="1"/>
</dbReference>
<dbReference type="GO" id="GO:0016987">
    <property type="term" value="F:sigma factor activity"/>
    <property type="evidence" value="ECO:0007669"/>
    <property type="project" value="UniProtKB-KW"/>
</dbReference>
<reference evidence="8 9" key="1">
    <citation type="journal article" date="2015" name="Genome Announc.">
        <title>Complete Genome Sequencing of Protease-Producing Novel Arthrobacter sp. Strain IHBB 11108 Using PacBio Single-Molecule Real-Time Sequencing Technology.</title>
        <authorList>
            <person name="Kiran S."/>
            <person name="Swarnkar M.K."/>
            <person name="Pal M."/>
            <person name="Thakur R."/>
            <person name="Tewari R."/>
            <person name="Singh A.K."/>
            <person name="Gulati A."/>
        </authorList>
    </citation>
    <scope>NUCLEOTIDE SEQUENCE [LARGE SCALE GENOMIC DNA]</scope>
    <source>
        <strain evidence="8 9">IHBB 11108</strain>
    </source>
</reference>
<dbReference type="NCBIfam" id="TIGR02937">
    <property type="entry name" value="sigma70-ECF"/>
    <property type="match status" value="1"/>
</dbReference>
<comment type="similarity">
    <text evidence="1">Belongs to the sigma-70 factor family. ECF subfamily.</text>
</comment>
<dbReference type="PANTHER" id="PTHR43133:SF52">
    <property type="entry name" value="ECF RNA POLYMERASE SIGMA FACTOR SIGL"/>
    <property type="match status" value="1"/>
</dbReference>
<keyword evidence="5" id="KW-0804">Transcription</keyword>
<evidence type="ECO:0000259" key="6">
    <source>
        <dbReference type="Pfam" id="PF04542"/>
    </source>
</evidence>
<dbReference type="InterPro" id="IPR013325">
    <property type="entry name" value="RNA_pol_sigma_r2"/>
</dbReference>
<dbReference type="Pfam" id="PF08281">
    <property type="entry name" value="Sigma70_r4_2"/>
    <property type="match status" value="1"/>
</dbReference>
<dbReference type="EMBL" id="CP011005">
    <property type="protein sequence ID" value="AJT42809.1"/>
    <property type="molecule type" value="Genomic_DNA"/>
</dbReference>
<evidence type="ECO:0000313" key="8">
    <source>
        <dbReference type="EMBL" id="AJT42809.1"/>
    </source>
</evidence>
<dbReference type="GO" id="GO:0003677">
    <property type="term" value="F:DNA binding"/>
    <property type="evidence" value="ECO:0007669"/>
    <property type="project" value="UniProtKB-KW"/>
</dbReference>
<name>A0A0D4C2P0_9MICC</name>
<dbReference type="SUPFAM" id="SSF88946">
    <property type="entry name" value="Sigma2 domain of RNA polymerase sigma factors"/>
    <property type="match status" value="1"/>
</dbReference>
<dbReference type="InterPro" id="IPR036388">
    <property type="entry name" value="WH-like_DNA-bd_sf"/>
</dbReference>
<evidence type="ECO:0000256" key="2">
    <source>
        <dbReference type="ARBA" id="ARBA00023015"/>
    </source>
</evidence>
<evidence type="ECO:0000256" key="3">
    <source>
        <dbReference type="ARBA" id="ARBA00023082"/>
    </source>
</evidence>
<keyword evidence="3" id="KW-0731">Sigma factor</keyword>
<evidence type="ECO:0000256" key="4">
    <source>
        <dbReference type="ARBA" id="ARBA00023125"/>
    </source>
</evidence>
<organism evidence="8 9">
    <name type="scientific">Psychromicrobium lacuslunae</name>
    <dbReference type="NCBI Taxonomy" id="1618207"/>
    <lineage>
        <taxon>Bacteria</taxon>
        <taxon>Bacillati</taxon>
        <taxon>Actinomycetota</taxon>
        <taxon>Actinomycetes</taxon>
        <taxon>Micrococcales</taxon>
        <taxon>Micrococcaceae</taxon>
        <taxon>Psychromicrobium</taxon>
    </lineage>
</organism>
<dbReference type="InterPro" id="IPR039425">
    <property type="entry name" value="RNA_pol_sigma-70-like"/>
</dbReference>
<feature type="domain" description="RNA polymerase sigma factor 70 region 4 type 2" evidence="7">
    <location>
        <begin position="90"/>
        <end position="139"/>
    </location>
</feature>
<dbReference type="Gene3D" id="1.10.1740.10">
    <property type="match status" value="1"/>
</dbReference>
<proteinExistence type="inferred from homology"/>
<evidence type="ECO:0000313" key="9">
    <source>
        <dbReference type="Proteomes" id="UP000061839"/>
    </source>
</evidence>
<dbReference type="STRING" id="1618207.UM93_02330"/>
<dbReference type="KEGG" id="ari:UM93_02330"/>
<dbReference type="Proteomes" id="UP000061839">
    <property type="component" value="Chromosome"/>
</dbReference>
<dbReference type="GO" id="GO:0006352">
    <property type="term" value="P:DNA-templated transcription initiation"/>
    <property type="evidence" value="ECO:0007669"/>
    <property type="project" value="InterPro"/>
</dbReference>
<dbReference type="CDD" id="cd06171">
    <property type="entry name" value="Sigma70_r4"/>
    <property type="match status" value="1"/>
</dbReference>
<dbReference type="InterPro" id="IPR013249">
    <property type="entry name" value="RNA_pol_sigma70_r4_t2"/>
</dbReference>
<keyword evidence="4" id="KW-0238">DNA-binding</keyword>
<dbReference type="AlphaFoldDB" id="A0A0D4C2P0"/>
<keyword evidence="9" id="KW-1185">Reference proteome</keyword>
<dbReference type="InterPro" id="IPR013324">
    <property type="entry name" value="RNA_pol_sigma_r3/r4-like"/>
</dbReference>
<protein>
    <submittedName>
        <fullName evidence="8">Uncharacterized protein</fullName>
    </submittedName>
</protein>
<keyword evidence="2" id="KW-0805">Transcription regulation</keyword>
<dbReference type="PANTHER" id="PTHR43133">
    <property type="entry name" value="RNA POLYMERASE ECF-TYPE SIGMA FACTO"/>
    <property type="match status" value="1"/>
</dbReference>
<dbReference type="SUPFAM" id="SSF88659">
    <property type="entry name" value="Sigma3 and sigma4 domains of RNA polymerase sigma factors"/>
    <property type="match status" value="1"/>
</dbReference>
<dbReference type="InterPro" id="IPR007627">
    <property type="entry name" value="RNA_pol_sigma70_r2"/>
</dbReference>
<dbReference type="Pfam" id="PF04542">
    <property type="entry name" value="Sigma70_r2"/>
    <property type="match status" value="1"/>
</dbReference>
<dbReference type="InterPro" id="IPR014284">
    <property type="entry name" value="RNA_pol_sigma-70_dom"/>
</dbReference>
<evidence type="ECO:0000256" key="1">
    <source>
        <dbReference type="ARBA" id="ARBA00010641"/>
    </source>
</evidence>
<evidence type="ECO:0000256" key="5">
    <source>
        <dbReference type="ARBA" id="ARBA00023163"/>
    </source>
</evidence>